<dbReference type="RefSeq" id="WP_035027161.1">
    <property type="nucleotide sequence ID" value="NZ_KK073889.1"/>
</dbReference>
<dbReference type="AlphaFoldDB" id="A0A4R6YIL3"/>
<name>A0A4R6YIL3_9HYPH</name>
<accession>A0A4R6YIL3</accession>
<keyword evidence="1" id="KW-0472">Membrane</keyword>
<evidence type="ECO:0008006" key="4">
    <source>
        <dbReference type="Google" id="ProtNLM"/>
    </source>
</evidence>
<evidence type="ECO:0000313" key="3">
    <source>
        <dbReference type="Proteomes" id="UP000294958"/>
    </source>
</evidence>
<gene>
    <name evidence="2" type="ORF">DES43_10459</name>
</gene>
<feature type="transmembrane region" description="Helical" evidence="1">
    <location>
        <begin position="234"/>
        <end position="256"/>
    </location>
</feature>
<sequence length="354" mass="37609">MATATSERTVISGDTLERAVAQGVLTLRQVEMLRYLENTAAGMPAEAPVDDEKFRFINGFGDIFVTIGIALFLGALSYFALEWIGGAGAGFTVAMASWLLAEYFTRKRRMALPSIVLLLVYAASVFSATLIVIAGAEAFNVSTVSEDSWPVVIAGIATIAATALHYRRFRIPITFAAGVAALVASVLALVIAVAPDFAERFLRPVLLVCGIAVFALAMRFDLSDPQRRTRRTDIAFWLHMLAAPLVVHPLISGLVASGNLNAATSLGVLAIFLGLAAVAVLVDRRAILVSGLSYAGIAFGSLVRQIGLGESVVPLTLLVLGALVLLLSAGWHALRRRLFALLPAALVQRLPSHT</sequence>
<keyword evidence="1" id="KW-1133">Transmembrane helix</keyword>
<evidence type="ECO:0000313" key="2">
    <source>
        <dbReference type="EMBL" id="TDR36748.1"/>
    </source>
</evidence>
<dbReference type="OrthoDB" id="9770600at2"/>
<proteinExistence type="predicted"/>
<feature type="transmembrane region" description="Helical" evidence="1">
    <location>
        <begin position="87"/>
        <end position="104"/>
    </location>
</feature>
<evidence type="ECO:0000256" key="1">
    <source>
        <dbReference type="SAM" id="Phobius"/>
    </source>
</evidence>
<protein>
    <recommendedName>
        <fullName evidence="4">DUF2157 domain-containing protein</fullName>
    </recommendedName>
</protein>
<reference evidence="2 3" key="1">
    <citation type="submission" date="2019-03" db="EMBL/GenBank/DDBJ databases">
        <title>Genomic Encyclopedia of Type Strains, Phase IV (KMG-IV): sequencing the most valuable type-strain genomes for metagenomic binning, comparative biology and taxonomic classification.</title>
        <authorList>
            <person name="Goeker M."/>
        </authorList>
    </citation>
    <scope>NUCLEOTIDE SEQUENCE [LARGE SCALE GENOMIC DNA]</scope>
    <source>
        <strain evidence="2 3">DSM 11603</strain>
    </source>
</reference>
<feature type="transmembrane region" description="Helical" evidence="1">
    <location>
        <begin position="63"/>
        <end position="81"/>
    </location>
</feature>
<feature type="transmembrane region" description="Helical" evidence="1">
    <location>
        <begin position="312"/>
        <end position="334"/>
    </location>
</feature>
<organism evidence="2 3">
    <name type="scientific">Aquamicrobium defluvii</name>
    <dbReference type="NCBI Taxonomy" id="69279"/>
    <lineage>
        <taxon>Bacteria</taxon>
        <taxon>Pseudomonadati</taxon>
        <taxon>Pseudomonadota</taxon>
        <taxon>Alphaproteobacteria</taxon>
        <taxon>Hyphomicrobiales</taxon>
        <taxon>Phyllobacteriaceae</taxon>
        <taxon>Aquamicrobium</taxon>
    </lineage>
</organism>
<feature type="transmembrane region" description="Helical" evidence="1">
    <location>
        <begin position="173"/>
        <end position="195"/>
    </location>
</feature>
<dbReference type="Proteomes" id="UP000294958">
    <property type="component" value="Unassembled WGS sequence"/>
</dbReference>
<feature type="transmembrane region" description="Helical" evidence="1">
    <location>
        <begin position="201"/>
        <end position="222"/>
    </location>
</feature>
<comment type="caution">
    <text evidence="2">The sequence shown here is derived from an EMBL/GenBank/DDBJ whole genome shotgun (WGS) entry which is preliminary data.</text>
</comment>
<feature type="transmembrane region" description="Helical" evidence="1">
    <location>
        <begin position="148"/>
        <end position="166"/>
    </location>
</feature>
<feature type="transmembrane region" description="Helical" evidence="1">
    <location>
        <begin position="287"/>
        <end position="306"/>
    </location>
</feature>
<feature type="transmembrane region" description="Helical" evidence="1">
    <location>
        <begin position="262"/>
        <end position="282"/>
    </location>
</feature>
<keyword evidence="3" id="KW-1185">Reference proteome</keyword>
<feature type="transmembrane region" description="Helical" evidence="1">
    <location>
        <begin position="116"/>
        <end position="136"/>
    </location>
</feature>
<keyword evidence="1" id="KW-0812">Transmembrane</keyword>
<dbReference type="EMBL" id="SNZF01000004">
    <property type="protein sequence ID" value="TDR36748.1"/>
    <property type="molecule type" value="Genomic_DNA"/>
</dbReference>